<reference evidence="11 12" key="1">
    <citation type="journal article" date="2024" name="Commun. Biol.">
        <title>Comparative genomic analysis of thermophilic fungi reveals convergent evolutionary adaptations and gene losses.</title>
        <authorList>
            <person name="Steindorff A.S."/>
            <person name="Aguilar-Pontes M.V."/>
            <person name="Robinson A.J."/>
            <person name="Andreopoulos B."/>
            <person name="LaButti K."/>
            <person name="Kuo A."/>
            <person name="Mondo S."/>
            <person name="Riley R."/>
            <person name="Otillar R."/>
            <person name="Haridas S."/>
            <person name="Lipzen A."/>
            <person name="Grimwood J."/>
            <person name="Schmutz J."/>
            <person name="Clum A."/>
            <person name="Reid I.D."/>
            <person name="Moisan M.C."/>
            <person name="Butler G."/>
            <person name="Nguyen T.T.M."/>
            <person name="Dewar K."/>
            <person name="Conant G."/>
            <person name="Drula E."/>
            <person name="Henrissat B."/>
            <person name="Hansel C."/>
            <person name="Singer S."/>
            <person name="Hutchinson M.I."/>
            <person name="de Vries R.P."/>
            <person name="Natvig D.O."/>
            <person name="Powell A.J."/>
            <person name="Tsang A."/>
            <person name="Grigoriev I.V."/>
        </authorList>
    </citation>
    <scope>NUCLEOTIDE SEQUENCE [LARGE SCALE GENOMIC DNA]</scope>
    <source>
        <strain evidence="11 12">ATCC 24622</strain>
    </source>
</reference>
<evidence type="ECO:0000256" key="2">
    <source>
        <dbReference type="ARBA" id="ARBA00007306"/>
    </source>
</evidence>
<evidence type="ECO:0000256" key="8">
    <source>
        <dbReference type="ARBA" id="ARBA00023242"/>
    </source>
</evidence>
<keyword evidence="3 9" id="KW-0853">WD repeat</keyword>
<dbReference type="InterPro" id="IPR036322">
    <property type="entry name" value="WD40_repeat_dom_sf"/>
</dbReference>
<dbReference type="PROSITE" id="PS50294">
    <property type="entry name" value="WD_REPEATS_REGION"/>
    <property type="match status" value="2"/>
</dbReference>
<comment type="similarity">
    <text evidence="2">Belongs to the WD repeat HIR1 family.</text>
</comment>
<evidence type="ECO:0000256" key="6">
    <source>
        <dbReference type="ARBA" id="ARBA00022853"/>
    </source>
</evidence>
<dbReference type="PROSITE" id="PS50082">
    <property type="entry name" value="WD_REPEATS_2"/>
    <property type="match status" value="3"/>
</dbReference>
<dbReference type="PANTHER" id="PTHR15271:SF4">
    <property type="entry name" value="CHROMATIN ASSEMBLY FACTOR 1 SUBUNIT B"/>
    <property type="match status" value="1"/>
</dbReference>
<feature type="repeat" description="WD" evidence="9">
    <location>
        <begin position="59"/>
        <end position="90"/>
    </location>
</feature>
<evidence type="ECO:0000256" key="1">
    <source>
        <dbReference type="ARBA" id="ARBA00004123"/>
    </source>
</evidence>
<evidence type="ECO:0000259" key="10">
    <source>
        <dbReference type="Pfam" id="PF24105"/>
    </source>
</evidence>
<gene>
    <name evidence="11" type="ORF">VTK73DRAFT_2015</name>
</gene>
<dbReference type="SMART" id="SM00320">
    <property type="entry name" value="WD40"/>
    <property type="match status" value="3"/>
</dbReference>
<dbReference type="PANTHER" id="PTHR15271">
    <property type="entry name" value="CHROMATIN ASSEMBLY FACTOR 1 SUBUNIT B"/>
    <property type="match status" value="1"/>
</dbReference>
<dbReference type="InterPro" id="IPR001680">
    <property type="entry name" value="WD40_rpt"/>
</dbReference>
<sequence>MKSTPLIINWHDQNAPIYSAHFEPHGKGRLATAAGDNNVRLWKIESEGEDRKVEYLSTLSKHTQAVNVVRWAPKGELLASAGDDGNVILWVPSENHHVSSFGSDNLEDKETWRTKHMCRSSGAEIYDLSWSPDGSYFIIGSMDNIARIYNASTGE</sequence>
<dbReference type="Pfam" id="PF24105">
    <property type="entry name" value="Beta-prop_CAF1B_HIR1"/>
    <property type="match status" value="1"/>
</dbReference>
<comment type="caution">
    <text evidence="11">The sequence shown here is derived from an EMBL/GenBank/DDBJ whole genome shotgun (WGS) entry which is preliminary data.</text>
</comment>
<dbReference type="InterPro" id="IPR045145">
    <property type="entry name" value="PTHR15271"/>
</dbReference>
<keyword evidence="6" id="KW-0156">Chromatin regulator</keyword>
<feature type="domain" description="CAF1B/HIR1 beta-propeller" evidence="10">
    <location>
        <begin position="1"/>
        <end position="154"/>
    </location>
</feature>
<keyword evidence="4" id="KW-0677">Repeat</keyword>
<evidence type="ECO:0000313" key="12">
    <source>
        <dbReference type="Proteomes" id="UP001586593"/>
    </source>
</evidence>
<evidence type="ECO:0000256" key="3">
    <source>
        <dbReference type="ARBA" id="ARBA00022574"/>
    </source>
</evidence>
<proteinExistence type="inferred from homology"/>
<name>A0ABR3VSR4_9PEZI</name>
<keyword evidence="5" id="KW-0227">DNA damage</keyword>
<dbReference type="InterPro" id="IPR015943">
    <property type="entry name" value="WD40/YVTN_repeat-like_dom_sf"/>
</dbReference>
<dbReference type="EMBL" id="JAZHXJ010001530">
    <property type="protein sequence ID" value="KAL1844694.1"/>
    <property type="molecule type" value="Genomic_DNA"/>
</dbReference>
<protein>
    <recommendedName>
        <fullName evidence="10">CAF1B/HIR1 beta-propeller domain-containing protein</fullName>
    </recommendedName>
</protein>
<evidence type="ECO:0000256" key="7">
    <source>
        <dbReference type="ARBA" id="ARBA00023204"/>
    </source>
</evidence>
<evidence type="ECO:0000256" key="5">
    <source>
        <dbReference type="ARBA" id="ARBA00022763"/>
    </source>
</evidence>
<dbReference type="Gene3D" id="2.130.10.10">
    <property type="entry name" value="YVTN repeat-like/Quinoprotein amine dehydrogenase"/>
    <property type="match status" value="1"/>
</dbReference>
<evidence type="ECO:0000256" key="4">
    <source>
        <dbReference type="ARBA" id="ARBA00022737"/>
    </source>
</evidence>
<feature type="repeat" description="WD" evidence="9">
    <location>
        <begin position="10"/>
        <end position="52"/>
    </location>
</feature>
<comment type="subcellular location">
    <subcellularLocation>
        <location evidence="1">Nucleus</location>
    </subcellularLocation>
</comment>
<dbReference type="InterPro" id="IPR055410">
    <property type="entry name" value="Beta-prop_CAF1B_HIR1"/>
</dbReference>
<accession>A0ABR3VSR4</accession>
<dbReference type="SUPFAM" id="SSF50978">
    <property type="entry name" value="WD40 repeat-like"/>
    <property type="match status" value="1"/>
</dbReference>
<keyword evidence="12" id="KW-1185">Reference proteome</keyword>
<feature type="repeat" description="WD" evidence="9">
    <location>
        <begin position="118"/>
        <end position="155"/>
    </location>
</feature>
<evidence type="ECO:0000256" key="9">
    <source>
        <dbReference type="PROSITE-ProRule" id="PRU00221"/>
    </source>
</evidence>
<keyword evidence="8" id="KW-0539">Nucleus</keyword>
<keyword evidence="7" id="KW-0234">DNA repair</keyword>
<dbReference type="Proteomes" id="UP001586593">
    <property type="component" value="Unassembled WGS sequence"/>
</dbReference>
<evidence type="ECO:0000313" key="11">
    <source>
        <dbReference type="EMBL" id="KAL1844694.1"/>
    </source>
</evidence>
<organism evidence="11 12">
    <name type="scientific">Phialemonium thermophilum</name>
    <dbReference type="NCBI Taxonomy" id="223376"/>
    <lineage>
        <taxon>Eukaryota</taxon>
        <taxon>Fungi</taxon>
        <taxon>Dikarya</taxon>
        <taxon>Ascomycota</taxon>
        <taxon>Pezizomycotina</taxon>
        <taxon>Sordariomycetes</taxon>
        <taxon>Sordariomycetidae</taxon>
        <taxon>Cephalothecales</taxon>
        <taxon>Cephalothecaceae</taxon>
        <taxon>Phialemonium</taxon>
    </lineage>
</organism>